<evidence type="ECO:0000256" key="5">
    <source>
        <dbReference type="ARBA" id="ARBA00022833"/>
    </source>
</evidence>
<proteinExistence type="predicted"/>
<dbReference type="GO" id="GO:0000981">
    <property type="term" value="F:DNA-binding transcription factor activity, RNA polymerase II-specific"/>
    <property type="evidence" value="ECO:0007669"/>
    <property type="project" value="InterPro"/>
</dbReference>
<reference evidence="8" key="2">
    <citation type="journal article" date="2023" name="IMA Fungus">
        <title>Comparative genomic study of the Penicillium genus elucidates a diverse pangenome and 15 lateral gene transfer events.</title>
        <authorList>
            <person name="Petersen C."/>
            <person name="Sorensen T."/>
            <person name="Nielsen M.R."/>
            <person name="Sondergaard T.E."/>
            <person name="Sorensen J.L."/>
            <person name="Fitzpatrick D.A."/>
            <person name="Frisvad J.C."/>
            <person name="Nielsen K.L."/>
        </authorList>
    </citation>
    <scope>NUCLEOTIDE SEQUENCE</scope>
    <source>
        <strain evidence="8">IBT 21917</strain>
    </source>
</reference>
<keyword evidence="4" id="KW-0863">Zinc-finger</keyword>
<dbReference type="Proteomes" id="UP001146351">
    <property type="component" value="Unassembled WGS sequence"/>
</dbReference>
<dbReference type="InterPro" id="IPR051059">
    <property type="entry name" value="VerF-like"/>
</dbReference>
<dbReference type="CDD" id="cd12148">
    <property type="entry name" value="fungal_TF_MHR"/>
    <property type="match status" value="1"/>
</dbReference>
<dbReference type="AlphaFoldDB" id="A0A9W9LXV2"/>
<dbReference type="GO" id="GO:0006351">
    <property type="term" value="P:DNA-templated transcription"/>
    <property type="evidence" value="ECO:0007669"/>
    <property type="project" value="InterPro"/>
</dbReference>
<evidence type="ECO:0000256" key="6">
    <source>
        <dbReference type="ARBA" id="ARBA00023242"/>
    </source>
</evidence>
<dbReference type="PANTHER" id="PTHR40626">
    <property type="entry name" value="MIP31509P"/>
    <property type="match status" value="1"/>
</dbReference>
<evidence type="ECO:0000256" key="3">
    <source>
        <dbReference type="ARBA" id="ARBA00022737"/>
    </source>
</evidence>
<keyword evidence="5" id="KW-0862">Zinc</keyword>
<gene>
    <name evidence="8" type="ORF">N7492_003862</name>
</gene>
<organism evidence="8 9">
    <name type="scientific">Penicillium capsulatum</name>
    <dbReference type="NCBI Taxonomy" id="69766"/>
    <lineage>
        <taxon>Eukaryota</taxon>
        <taxon>Fungi</taxon>
        <taxon>Dikarya</taxon>
        <taxon>Ascomycota</taxon>
        <taxon>Pezizomycotina</taxon>
        <taxon>Eurotiomycetes</taxon>
        <taxon>Eurotiomycetidae</taxon>
        <taxon>Eurotiales</taxon>
        <taxon>Aspergillaceae</taxon>
        <taxon>Penicillium</taxon>
    </lineage>
</organism>
<keyword evidence="2" id="KW-0479">Metal-binding</keyword>
<dbReference type="GO" id="GO:0000785">
    <property type="term" value="C:chromatin"/>
    <property type="evidence" value="ECO:0007669"/>
    <property type="project" value="TreeGrafter"/>
</dbReference>
<dbReference type="GO" id="GO:0008270">
    <property type="term" value="F:zinc ion binding"/>
    <property type="evidence" value="ECO:0007669"/>
    <property type="project" value="UniProtKB-KW"/>
</dbReference>
<comment type="caution">
    <text evidence="8">The sequence shown here is derived from an EMBL/GenBank/DDBJ whole genome shotgun (WGS) entry which is preliminary data.</text>
</comment>
<keyword evidence="6" id="KW-0539">Nucleus</keyword>
<evidence type="ECO:0000256" key="1">
    <source>
        <dbReference type="ARBA" id="ARBA00004123"/>
    </source>
</evidence>
<accession>A0A9W9LXV2</accession>
<sequence length="417" mass="47821">MRHLPDAWVTVLDIEFAREDLFVEDSWNMFFSSYRLEGGSHKSLVPSLDDSSLRQIAASRIISCLENVHTKFPQASDDYQTVHTQELFREENVREFTEAYFEHTVRPRSRVVLKTTFNLESISTPLLLSILIMGASCGNADNAKSQAVKYADMAEFAVFEDSRFLQLVYRKGDLEQDPLTKGDLEIIQAALLVILIQIASPNAESRRRIRIQRYSALVCVARATSLTQIKNRWHDSNSPLRHAEFLMNESCIRIMASISMIDTHFIMFFNQPPALIPQELNYDLPAEEDGIDISDNVTWEAWARNERKYQRPPIVSQFLQELMSDDWSGPEDPRFDNLNVFALFIIISGRFSRSAPIYFLLADDDKRSIESYLEFGPVFVTCLVRSVKWIGVFKGGWLNGNDCNRGSTKMKSIEQDS</sequence>
<dbReference type="EMBL" id="JAPQKO010000002">
    <property type="protein sequence ID" value="KAJ5180652.1"/>
    <property type="molecule type" value="Genomic_DNA"/>
</dbReference>
<dbReference type="OrthoDB" id="654211at2759"/>
<dbReference type="PANTHER" id="PTHR40626:SF1">
    <property type="entry name" value="TRANSCRIPTION FACTOR WITH C2H2 AND ZN(2)-CYS(6) DNA BINDING DOMAIN (EUROFUNG)"/>
    <property type="match status" value="1"/>
</dbReference>
<evidence type="ECO:0000313" key="8">
    <source>
        <dbReference type="EMBL" id="KAJ5180652.1"/>
    </source>
</evidence>
<dbReference type="GO" id="GO:0005634">
    <property type="term" value="C:nucleus"/>
    <property type="evidence" value="ECO:0007669"/>
    <property type="project" value="UniProtKB-SubCell"/>
</dbReference>
<name>A0A9W9LXV2_9EURO</name>
<dbReference type="Pfam" id="PF04082">
    <property type="entry name" value="Fungal_trans"/>
    <property type="match status" value="1"/>
</dbReference>
<evidence type="ECO:0000313" key="9">
    <source>
        <dbReference type="Proteomes" id="UP001146351"/>
    </source>
</evidence>
<evidence type="ECO:0000259" key="7">
    <source>
        <dbReference type="Pfam" id="PF04082"/>
    </source>
</evidence>
<dbReference type="GO" id="GO:0000978">
    <property type="term" value="F:RNA polymerase II cis-regulatory region sequence-specific DNA binding"/>
    <property type="evidence" value="ECO:0007669"/>
    <property type="project" value="InterPro"/>
</dbReference>
<keyword evidence="3" id="KW-0677">Repeat</keyword>
<comment type="subcellular location">
    <subcellularLocation>
        <location evidence="1">Nucleus</location>
    </subcellularLocation>
</comment>
<protein>
    <recommendedName>
        <fullName evidence="7">Xylanolytic transcriptional activator regulatory domain-containing protein</fullName>
    </recommendedName>
</protein>
<reference evidence="8" key="1">
    <citation type="submission" date="2022-11" db="EMBL/GenBank/DDBJ databases">
        <authorList>
            <person name="Petersen C."/>
        </authorList>
    </citation>
    <scope>NUCLEOTIDE SEQUENCE</scope>
    <source>
        <strain evidence="8">IBT 21917</strain>
    </source>
</reference>
<evidence type="ECO:0000256" key="4">
    <source>
        <dbReference type="ARBA" id="ARBA00022771"/>
    </source>
</evidence>
<feature type="domain" description="Xylanolytic transcriptional activator regulatory" evidence="7">
    <location>
        <begin position="99"/>
        <end position="298"/>
    </location>
</feature>
<keyword evidence="9" id="KW-1185">Reference proteome</keyword>
<evidence type="ECO:0000256" key="2">
    <source>
        <dbReference type="ARBA" id="ARBA00022723"/>
    </source>
</evidence>
<dbReference type="InterPro" id="IPR007219">
    <property type="entry name" value="XnlR_reg_dom"/>
</dbReference>